<evidence type="ECO:0000313" key="5">
    <source>
        <dbReference type="Proteomes" id="UP001324380"/>
    </source>
</evidence>
<dbReference type="GO" id="GO:0016787">
    <property type="term" value="F:hydrolase activity"/>
    <property type="evidence" value="ECO:0007669"/>
    <property type="project" value="UniProtKB-KW"/>
</dbReference>
<sequence>MKKLIISTIILSYGCMVNLYAQTNYRPHGSKNTDHSYFKKGTVNFISSSHQDIAWMDSIAACEKFRDEKMITPVLAIMKTNPDYCFRVEDALSLREYLKRHPDRYNDILKYTKEGRLEWGGTYNMPYESMYDGEALIRETYLGRKWLKKILPGCDFTVASNEDVPGRAMQMPQILAKAGIKYLDISRHEAGIYRWYSPDGSNVLMYTPGHYDGSGRDIWDVKTDKKKKEGVINHLNAWDVYFKTNKFKPALPILISSDWLQPMEFSSLMASWNKSAKSEGLPQLKFSSSAASFKGLDAPNARYEKLIGERPNVWLYIHGPTHEHALTDSRMANRTLTAAEKFAAINATIRNDFSNYPEKDFTTAWENAIYPDHGWGGKHGDMTDLTFRNKFENAYTIANDILKKSLTSITQSIGFNKKGRAIVVFNPLSWERSDKVEVSVNVYGQDTLSYKIIDAASGIEVPSQLVKAKPANGSDEVITLAFVASKVPSLGYKSYYLQPYINGLNKNGVPLAPTNASAINATANINVYENKFYKVEFADGGLKSVFDKDLQTELLEPKKLLGGEIFQLESIGNGAGEFNDVQPVTMNGFEKVSQYKPKWNCVEYGPVRKTWELTQQTKFATIHQTVTLYDDLKQIDFKAEILGFSGERYREYRMAFPLKQTQSKVAYEVPMGVVEVGKSEIKGAAGFSYGVQDYSTECSKVHPREVQDWFNASKNNTSVTISSSVAVFDWIDATDSTNINTVLQPILLSSRKSCHSEGNYYLQTGNHSFQFSLTSNQGDWQNSVHSGKQQNQPLQPVVLNVDQLRPGLPLNFSFAGVTGDNLVISTIKKSEDENNIIMRLVDMRGKTVDAKINWFGKINSVSSTNIIEEDDTPVKAHEGIQLKIKPYSIETIRIK</sequence>
<dbReference type="RefSeq" id="WP_321561369.1">
    <property type="nucleotide sequence ID" value="NZ_CP139558.1"/>
</dbReference>
<dbReference type="InterPro" id="IPR027291">
    <property type="entry name" value="Glyco_hydro_38_N_sf"/>
</dbReference>
<reference evidence="4 5" key="1">
    <citation type="submission" date="2023-11" db="EMBL/GenBank/DDBJ databases">
        <title>Analysis of the Genomes of Mucilaginibacter gossypii cycad 4 and M. sabulilitoris SNA2: microbes with the potential for plant growth promotion.</title>
        <authorList>
            <person name="Hirsch A.M."/>
            <person name="Humm E."/>
            <person name="Rubbi M."/>
            <person name="Del Vecchio G."/>
            <person name="Ha S.M."/>
            <person name="Pellegrini M."/>
            <person name="Gunsalus R.P."/>
        </authorList>
    </citation>
    <scope>NUCLEOTIDE SEQUENCE [LARGE SCALE GENOMIC DNA]</scope>
    <source>
        <strain evidence="4 5">SNA2</strain>
    </source>
</reference>
<dbReference type="SUPFAM" id="SSF88713">
    <property type="entry name" value="Glycoside hydrolase/deacetylase"/>
    <property type="match status" value="1"/>
</dbReference>
<dbReference type="PANTHER" id="PTHR46017:SF1">
    <property type="entry name" value="ALPHA-MANNOSIDASE 2C1"/>
    <property type="match status" value="1"/>
</dbReference>
<dbReference type="Pfam" id="PF17677">
    <property type="entry name" value="Glyco_hydro38C2"/>
    <property type="match status" value="1"/>
</dbReference>
<dbReference type="InterPro" id="IPR011682">
    <property type="entry name" value="Glyco_hydro_38_C"/>
</dbReference>
<evidence type="ECO:0000313" key="4">
    <source>
        <dbReference type="EMBL" id="WPU92207.1"/>
    </source>
</evidence>
<keyword evidence="4" id="KW-0378">Hydrolase</keyword>
<dbReference type="Gene3D" id="2.60.40.1180">
    <property type="entry name" value="Golgi alpha-mannosidase II"/>
    <property type="match status" value="1"/>
</dbReference>
<feature type="domain" description="Glycoside hydrolase family 38 N-terminal" evidence="1">
    <location>
        <begin position="43"/>
        <end position="301"/>
    </location>
</feature>
<accession>A0ABZ0TGA3</accession>
<dbReference type="SUPFAM" id="SSF74650">
    <property type="entry name" value="Galactose mutarotase-like"/>
    <property type="match status" value="2"/>
</dbReference>
<feature type="domain" description="Glycosyl hydrolase family 38 C-terminal" evidence="2">
    <location>
        <begin position="529"/>
        <end position="675"/>
    </location>
</feature>
<dbReference type="Pfam" id="PF07748">
    <property type="entry name" value="Glyco_hydro_38C"/>
    <property type="match status" value="1"/>
</dbReference>
<dbReference type="Gene3D" id="3.20.110.10">
    <property type="entry name" value="Glycoside hydrolase 38, N terminal domain"/>
    <property type="match status" value="1"/>
</dbReference>
<dbReference type="InterPro" id="IPR011013">
    <property type="entry name" value="Gal_mutarotase_sf_dom"/>
</dbReference>
<dbReference type="PANTHER" id="PTHR46017">
    <property type="entry name" value="ALPHA-MANNOSIDASE 2C1"/>
    <property type="match status" value="1"/>
</dbReference>
<dbReference type="Gene3D" id="2.60.40.2220">
    <property type="match status" value="1"/>
</dbReference>
<proteinExistence type="predicted"/>
<keyword evidence="5" id="KW-1185">Reference proteome</keyword>
<dbReference type="PROSITE" id="PS51257">
    <property type="entry name" value="PROKAR_LIPOPROTEIN"/>
    <property type="match status" value="1"/>
</dbReference>
<gene>
    <name evidence="4" type="ORF">SNE25_23070</name>
</gene>
<protein>
    <submittedName>
        <fullName evidence="4">Glycoside hydrolase family 38 C-terminal domain-containing protein</fullName>
    </submittedName>
</protein>
<name>A0ABZ0TGA3_9SPHI</name>
<dbReference type="InterPro" id="IPR041147">
    <property type="entry name" value="GH38_C"/>
</dbReference>
<dbReference type="Proteomes" id="UP001324380">
    <property type="component" value="Chromosome"/>
</dbReference>
<feature type="domain" description="Glycosyl hydrolases family 38 C-terminal" evidence="3">
    <location>
        <begin position="821"/>
        <end position="892"/>
    </location>
</feature>
<dbReference type="EMBL" id="CP139558">
    <property type="protein sequence ID" value="WPU92207.1"/>
    <property type="molecule type" value="Genomic_DNA"/>
</dbReference>
<evidence type="ECO:0000259" key="3">
    <source>
        <dbReference type="Pfam" id="PF17677"/>
    </source>
</evidence>
<evidence type="ECO:0000259" key="2">
    <source>
        <dbReference type="Pfam" id="PF07748"/>
    </source>
</evidence>
<evidence type="ECO:0000259" key="1">
    <source>
        <dbReference type="Pfam" id="PF01074"/>
    </source>
</evidence>
<dbReference type="Pfam" id="PF01074">
    <property type="entry name" value="Glyco_hydro_38N"/>
    <property type="match status" value="1"/>
</dbReference>
<dbReference type="InterPro" id="IPR013780">
    <property type="entry name" value="Glyco_hydro_b"/>
</dbReference>
<dbReference type="InterPro" id="IPR011330">
    <property type="entry name" value="Glyco_hydro/deAcase_b/a-brl"/>
</dbReference>
<dbReference type="Gene3D" id="2.70.98.30">
    <property type="entry name" value="Golgi alpha-mannosidase II, domain 4"/>
    <property type="match status" value="1"/>
</dbReference>
<organism evidence="4 5">
    <name type="scientific">Mucilaginibacter sabulilitoris</name>
    <dbReference type="NCBI Taxonomy" id="1173583"/>
    <lineage>
        <taxon>Bacteria</taxon>
        <taxon>Pseudomonadati</taxon>
        <taxon>Bacteroidota</taxon>
        <taxon>Sphingobacteriia</taxon>
        <taxon>Sphingobacteriales</taxon>
        <taxon>Sphingobacteriaceae</taxon>
        <taxon>Mucilaginibacter</taxon>
    </lineage>
</organism>
<dbReference type="InterPro" id="IPR000602">
    <property type="entry name" value="Glyco_hydro_38_N"/>
</dbReference>